<dbReference type="InterPro" id="IPR036465">
    <property type="entry name" value="vWFA_dom_sf"/>
</dbReference>
<dbReference type="Gene3D" id="3.40.50.410">
    <property type="entry name" value="von Willebrand factor, type A domain"/>
    <property type="match status" value="1"/>
</dbReference>
<reference evidence="4" key="1">
    <citation type="submission" date="2021-06" db="EMBL/GenBank/DDBJ databases">
        <authorList>
            <person name="Kallberg Y."/>
            <person name="Tangrot J."/>
            <person name="Rosling A."/>
        </authorList>
    </citation>
    <scope>NUCLEOTIDE SEQUENCE</scope>
    <source>
        <strain evidence="4">MA453B</strain>
    </source>
</reference>
<protein>
    <submittedName>
        <fullName evidence="4">1940_t:CDS:1</fullName>
    </submittedName>
</protein>
<keyword evidence="1" id="KW-0175">Coiled coil</keyword>
<proteinExistence type="predicted"/>
<evidence type="ECO:0000256" key="1">
    <source>
        <dbReference type="SAM" id="Coils"/>
    </source>
</evidence>
<dbReference type="SUPFAM" id="SSF53300">
    <property type="entry name" value="vWA-like"/>
    <property type="match status" value="1"/>
</dbReference>
<dbReference type="InterPro" id="IPR035992">
    <property type="entry name" value="Ricin_B-like_lectins"/>
</dbReference>
<keyword evidence="5" id="KW-1185">Reference proteome</keyword>
<dbReference type="PANTHER" id="PTHR45737:SF6">
    <property type="entry name" value="VON WILLEBRAND FACTOR A DOMAIN-CONTAINING PROTEIN 5A"/>
    <property type="match status" value="1"/>
</dbReference>
<dbReference type="InterPro" id="IPR002035">
    <property type="entry name" value="VWF_A"/>
</dbReference>
<dbReference type="SMART" id="SM00327">
    <property type="entry name" value="VWA"/>
    <property type="match status" value="1"/>
</dbReference>
<dbReference type="Gene3D" id="2.80.10.50">
    <property type="match status" value="1"/>
</dbReference>
<evidence type="ECO:0000259" key="3">
    <source>
        <dbReference type="PROSITE" id="PS51468"/>
    </source>
</evidence>
<dbReference type="Pfam" id="PF08487">
    <property type="entry name" value="VIT"/>
    <property type="match status" value="1"/>
</dbReference>
<evidence type="ECO:0000259" key="2">
    <source>
        <dbReference type="PROSITE" id="PS50234"/>
    </source>
</evidence>
<dbReference type="PROSITE" id="PS50234">
    <property type="entry name" value="VWFA"/>
    <property type="match status" value="1"/>
</dbReference>
<dbReference type="EMBL" id="CAJVPY010002896">
    <property type="protein sequence ID" value="CAG8575162.1"/>
    <property type="molecule type" value="Genomic_DNA"/>
</dbReference>
<feature type="coiled-coil region" evidence="1">
    <location>
        <begin position="549"/>
        <end position="665"/>
    </location>
</feature>
<accession>A0A9N9G2G9</accession>
<gene>
    <name evidence="4" type="ORF">DERYTH_LOCUS6405</name>
</gene>
<dbReference type="Proteomes" id="UP000789405">
    <property type="component" value="Unassembled WGS sequence"/>
</dbReference>
<sequence>MSIVVDMIAEVNIIHTYKNFEEKNKEAIYKFVLSDTAAVCGFEATIDDKRKVIGIVKEAEQAKKEYEEAIKCSVGNIKHGQKVEIKIKYVIELQHDLEVNSVRFILPATIAPKYGSYFFNHKRMCLSTKISDSSDYFPIEFFITCRMSSSIYSIKSPSHHDHVSIDDKEKDLGISKVTSNKGNLYYFENDFILLIKSQDIDKPRAFIEYNPITETHCLMLTLVPTFKHKLIKPDSIKMELIFIVDSSRSMKGASIEKVTKTLQYLLLSLPESCFFNVITIGHKQFFSYFMESQPCTKTNIEEVIKKIQKITANGGTHLYEALKWAFKYSLPDMPTSIILFSDFETLHINRIVDLIKNPEMKKDLRIFSIGINNSNSNCHHFIDSIVELNSLNPPVSDYKITWTNESNEESQNNDIKFQQAPLKIPELYVGDRFIVYCILAKDVKPCETITLESKSQGPLPDLEPIKPISLYGSKIHTLAAKKLIQEIEHGNYYSNYANNKDFVREQIVRLAKSYNLIENKKDKELKKGYEKKIITEFVKEPENQNAIEIKNKECEKAMMIEKCKEFQRKMELKKEKLKKRNAIESQKKIELQKKQLKKGKAINLEKQKAARQKAISEIIEENKKDEIPKTEKPIKNFFGGLYDKAAKLGDQLENALDDHEKAEALIVVEESGTPEKCKEIVSDEKDDGCIELDDSVCNELDTPKENIINTIQRIAKNDKLKTPERKSTLEPSISIPYLKKAAPHHEELLELVENYHPRQFKFPLRNIDQDDQQLWSHEDGWLINRKTKLCLEVESVKEGIYLSVHHKRSLNQANNQRWILTPEGRIALKNNPMFVIEVLGTTVNDGITSYSGQY</sequence>
<dbReference type="SMART" id="SM00609">
    <property type="entry name" value="VIT"/>
    <property type="match status" value="1"/>
</dbReference>
<dbReference type="PROSITE" id="PS51468">
    <property type="entry name" value="VIT"/>
    <property type="match status" value="1"/>
</dbReference>
<evidence type="ECO:0000313" key="5">
    <source>
        <dbReference type="Proteomes" id="UP000789405"/>
    </source>
</evidence>
<dbReference type="AlphaFoldDB" id="A0A9N9G2G9"/>
<dbReference type="Pfam" id="PF13768">
    <property type="entry name" value="VWA_3"/>
    <property type="match status" value="1"/>
</dbReference>
<feature type="domain" description="VWFA" evidence="2">
    <location>
        <begin position="239"/>
        <end position="391"/>
    </location>
</feature>
<evidence type="ECO:0000313" key="4">
    <source>
        <dbReference type="EMBL" id="CAG8575162.1"/>
    </source>
</evidence>
<comment type="caution">
    <text evidence="4">The sequence shown here is derived from an EMBL/GenBank/DDBJ whole genome shotgun (WGS) entry which is preliminary data.</text>
</comment>
<dbReference type="OrthoDB" id="9895617at2759"/>
<feature type="coiled-coil region" evidence="1">
    <location>
        <begin position="49"/>
        <end position="76"/>
    </location>
</feature>
<dbReference type="SUPFAM" id="SSF50370">
    <property type="entry name" value="Ricin B-like lectins"/>
    <property type="match status" value="1"/>
</dbReference>
<organism evidence="4 5">
    <name type="scientific">Dentiscutata erythropus</name>
    <dbReference type="NCBI Taxonomy" id="1348616"/>
    <lineage>
        <taxon>Eukaryota</taxon>
        <taxon>Fungi</taxon>
        <taxon>Fungi incertae sedis</taxon>
        <taxon>Mucoromycota</taxon>
        <taxon>Glomeromycotina</taxon>
        <taxon>Glomeromycetes</taxon>
        <taxon>Diversisporales</taxon>
        <taxon>Gigasporaceae</taxon>
        <taxon>Dentiscutata</taxon>
    </lineage>
</organism>
<dbReference type="InterPro" id="IPR013694">
    <property type="entry name" value="VIT"/>
</dbReference>
<dbReference type="PANTHER" id="PTHR45737">
    <property type="entry name" value="VON WILLEBRAND FACTOR A DOMAIN-CONTAINING PROTEIN 5A"/>
    <property type="match status" value="1"/>
</dbReference>
<name>A0A9N9G2G9_9GLOM</name>
<feature type="domain" description="VIT" evidence="3">
    <location>
        <begin position="1"/>
        <end position="119"/>
    </location>
</feature>